<evidence type="ECO:0000256" key="1">
    <source>
        <dbReference type="ARBA" id="ARBA00004141"/>
    </source>
</evidence>
<comment type="caution">
    <text evidence="6">The sequence shown here is derived from an EMBL/GenBank/DDBJ whole genome shotgun (WGS) entry which is preliminary data.</text>
</comment>
<accession>A0ABR4NY60</accession>
<evidence type="ECO:0000256" key="5">
    <source>
        <dbReference type="SAM" id="Phobius"/>
    </source>
</evidence>
<evidence type="ECO:0000256" key="4">
    <source>
        <dbReference type="ARBA" id="ARBA00023136"/>
    </source>
</evidence>
<feature type="transmembrane region" description="Helical" evidence="5">
    <location>
        <begin position="248"/>
        <end position="265"/>
    </location>
</feature>
<dbReference type="InterPro" id="IPR005178">
    <property type="entry name" value="Ostalpha/TMEM184C"/>
</dbReference>
<evidence type="ECO:0008006" key="8">
    <source>
        <dbReference type="Google" id="ProtNLM"/>
    </source>
</evidence>
<sequence length="429" mass="50134">MLIFDVLKSFSLGQYCASFSLVSTVMALYTIFMHLLNYRKPFEQRLFIRILVVVPIFCITCLISVTYPSVARRFVDPFREVYEAFVIYTFFTLLITYLGGEHEIISTRALKHEPVTQFIPLIGSYLNKINISNPADFLWIKRGILQYVWFKPIYCILMMCIDVWDLKKMNIILVILFNISVSLSLYELAVFWKCLYDDLLPFHPWPKFLCVKMIIFVSYWQGLIILLLGHYKLLGKSEEFKQSDLGYIYRNALLCFEMIGFAYFHQCAFPWESYSIKELPLGSRVKLWYAIKDCFGIGDLKWDTMRALYGSSYYNFRNFDSSVESSLLAQTNRDSRIRRINEGLRFTNNGESRYWIDYGTVSNSSGVSDSLRSSDVKKKISDDWDDTIGTMGYIPSDPNYPVVWDIEGARYSTSLNRLRDEIINRSSNN</sequence>
<reference evidence="6 7" key="1">
    <citation type="submission" date="2024-05" db="EMBL/GenBank/DDBJ databases">
        <title>Long read based assembly of the Candida bracarensis genome reveals expanded adhesin content.</title>
        <authorList>
            <person name="Marcet-Houben M."/>
            <person name="Ksiezopolska E."/>
            <person name="Gabaldon T."/>
        </authorList>
    </citation>
    <scope>NUCLEOTIDE SEQUENCE [LARGE SCALE GENOMIC DNA]</scope>
    <source>
        <strain evidence="6 7">CBM6</strain>
    </source>
</reference>
<keyword evidence="4 5" id="KW-0472">Membrane</keyword>
<organism evidence="6 7">
    <name type="scientific">Nakaseomyces bracarensis</name>
    <dbReference type="NCBI Taxonomy" id="273131"/>
    <lineage>
        <taxon>Eukaryota</taxon>
        <taxon>Fungi</taxon>
        <taxon>Dikarya</taxon>
        <taxon>Ascomycota</taxon>
        <taxon>Saccharomycotina</taxon>
        <taxon>Saccharomycetes</taxon>
        <taxon>Saccharomycetales</taxon>
        <taxon>Saccharomycetaceae</taxon>
        <taxon>Nakaseomyces</taxon>
    </lineage>
</organism>
<evidence type="ECO:0000313" key="6">
    <source>
        <dbReference type="EMBL" id="KAL3233822.1"/>
    </source>
</evidence>
<feature type="transmembrane region" description="Helical" evidence="5">
    <location>
        <begin position="12"/>
        <end position="34"/>
    </location>
</feature>
<feature type="transmembrane region" description="Helical" evidence="5">
    <location>
        <begin position="204"/>
        <end position="228"/>
    </location>
</feature>
<dbReference type="EMBL" id="JBEVYD010000004">
    <property type="protein sequence ID" value="KAL3233822.1"/>
    <property type="molecule type" value="Genomic_DNA"/>
</dbReference>
<keyword evidence="3 5" id="KW-1133">Transmembrane helix</keyword>
<protein>
    <recommendedName>
        <fullName evidence="8">DUF300-domain-containing protein</fullName>
    </recommendedName>
</protein>
<feature type="transmembrane region" description="Helical" evidence="5">
    <location>
        <begin position="46"/>
        <end position="69"/>
    </location>
</feature>
<name>A0ABR4NY60_9SACH</name>
<feature type="transmembrane region" description="Helical" evidence="5">
    <location>
        <begin position="171"/>
        <end position="192"/>
    </location>
</feature>
<dbReference type="PANTHER" id="PTHR23423">
    <property type="entry name" value="ORGANIC SOLUTE TRANSPORTER-RELATED"/>
    <property type="match status" value="1"/>
</dbReference>
<evidence type="ECO:0000256" key="2">
    <source>
        <dbReference type="ARBA" id="ARBA00022692"/>
    </source>
</evidence>
<proteinExistence type="predicted"/>
<keyword evidence="2 5" id="KW-0812">Transmembrane</keyword>
<gene>
    <name evidence="6" type="ORF">RNJ44_03862</name>
</gene>
<dbReference type="Proteomes" id="UP001623330">
    <property type="component" value="Unassembled WGS sequence"/>
</dbReference>
<dbReference type="Pfam" id="PF03619">
    <property type="entry name" value="Solute_trans_a"/>
    <property type="match status" value="1"/>
</dbReference>
<evidence type="ECO:0000313" key="7">
    <source>
        <dbReference type="Proteomes" id="UP001623330"/>
    </source>
</evidence>
<keyword evidence="7" id="KW-1185">Reference proteome</keyword>
<feature type="transmembrane region" description="Helical" evidence="5">
    <location>
        <begin position="81"/>
        <end position="100"/>
    </location>
</feature>
<comment type="subcellular location">
    <subcellularLocation>
        <location evidence="1">Membrane</location>
        <topology evidence="1">Multi-pass membrane protein</topology>
    </subcellularLocation>
</comment>
<dbReference type="SMART" id="SM01417">
    <property type="entry name" value="Solute_trans_a"/>
    <property type="match status" value="1"/>
</dbReference>
<evidence type="ECO:0000256" key="3">
    <source>
        <dbReference type="ARBA" id="ARBA00022989"/>
    </source>
</evidence>